<proteinExistence type="predicted"/>
<dbReference type="SUPFAM" id="SSF48452">
    <property type="entry name" value="TPR-like"/>
    <property type="match status" value="3"/>
</dbReference>
<dbReference type="Pfam" id="PF13432">
    <property type="entry name" value="TPR_16"/>
    <property type="match status" value="1"/>
</dbReference>
<gene>
    <name evidence="4" type="ORF">ASZ90_010690</name>
</gene>
<dbReference type="AlphaFoldDB" id="A0A0W8FFE2"/>
<keyword evidence="3" id="KW-0812">Transmembrane</keyword>
<keyword evidence="1" id="KW-0677">Repeat</keyword>
<dbReference type="InterPro" id="IPR019734">
    <property type="entry name" value="TPR_rpt"/>
</dbReference>
<dbReference type="PANTHER" id="PTHR44858:SF1">
    <property type="entry name" value="UDP-N-ACETYLGLUCOSAMINE--PEPTIDE N-ACETYLGLUCOSAMINYLTRANSFERASE SPINDLY-RELATED"/>
    <property type="match status" value="1"/>
</dbReference>
<dbReference type="EMBL" id="LNQE01001274">
    <property type="protein sequence ID" value="KUG19591.1"/>
    <property type="molecule type" value="Genomic_DNA"/>
</dbReference>
<evidence type="ECO:0000256" key="3">
    <source>
        <dbReference type="SAM" id="Phobius"/>
    </source>
</evidence>
<name>A0A0W8FFE2_9ZZZZ</name>
<feature type="transmembrane region" description="Helical" evidence="3">
    <location>
        <begin position="81"/>
        <end position="103"/>
    </location>
</feature>
<dbReference type="PROSITE" id="PS50005">
    <property type="entry name" value="TPR"/>
    <property type="match status" value="1"/>
</dbReference>
<accession>A0A0W8FFE2</accession>
<feature type="transmembrane region" description="Helical" evidence="3">
    <location>
        <begin position="153"/>
        <end position="174"/>
    </location>
</feature>
<keyword evidence="2" id="KW-0802">TPR repeat</keyword>
<dbReference type="InterPro" id="IPR050498">
    <property type="entry name" value="Ycf3"/>
</dbReference>
<dbReference type="Gene3D" id="1.25.40.10">
    <property type="entry name" value="Tetratricopeptide repeat domain"/>
    <property type="match status" value="4"/>
</dbReference>
<evidence type="ECO:0000256" key="1">
    <source>
        <dbReference type="ARBA" id="ARBA00022737"/>
    </source>
</evidence>
<dbReference type="InterPro" id="IPR011990">
    <property type="entry name" value="TPR-like_helical_dom_sf"/>
</dbReference>
<sequence>MYWRSSEKSSEKCADNYQRRKNIEKAFRIMVNRNENAGVARFLLWITYIRVRTCFWYPHCHISWLLGRGKQIARSIASSPIFWLCMVIVAVFALNYISVYAGVYREALNATTMADPAIAQDTVSSTQPVLAEIVILSLFIWLGSLSLLQALELFGTAILFFLVGLFMYFAVMVAPNKIVIDEFRDYRPDNPGSTKEDAIAKDLNDRLVAELGRICSLSRAISDSKPVTSGIAKDLPKPPLIAIEDISKIEQASETKVQAIEFGKVKIPLDLLREVASRLARGTRIFGVLYEEDGRMNLIVHRIGAMEPVCWKVTAPDRHENQKQPAVPVLDGMIEELAYRMFTEMAVQESVDWKAVRSFNQGLWEYLQSQTNPKYRIAGLKNAEEKYIEALSEDGEYARAHYNLGVIYFEQAKHEREKRRAAEKEFLLSIDCDPTDPRPHYALARNYFDESCHLLSKVEIGEKKCDCDNDRRQIIQIIEKYNRVIRSCEASLTLQPYYPEAHELKGYAYRMKRYLQDLCPGTDAGTLIPPEYSTDADDLDRAIESRFTAVQQAWTLLGKNLRGEIPEEKPMMYHQSLAASKDLTYKCSNNLAATLYDKSIATRRSLDAFEAKNGKSKRDPDRWIGAQLLKLTLRVLSQVQCGLYNQCNFLNPSRKNHHLGRGSVLLMDCRPEKALESFNKALSLDYTNPTSWIHIALVYDRLASNNKPGAEKYRKRRNQALKHLLKYIEADRPFYVYRLLEEYRLLGKHGKQMDYKSTVEFVRISLDLLQRLKPFEGQERPDFDGLEEVKKEFGDNDTVMRYWIDGELARVRGLLHLRAHQPDEARKEFNISIEQFKDLPERIRTYSLHSLVALACIQQKDFQEALAASNRALQLNINDYYAHLGRGQSLFGLSDLDQSVKEYTMALQCDPCKPEAYYHLGRVALRQADTACACSEKTAYLRRASRHLHDALALCEVKDRDKAVCCYQLGKIYLMTESYDRALSFFEMAGSFKIAPIKVAYHLGEVYRRMNLYGKSLEQTEEAIEMLKNAGARSGATNPAWNLKVEEIVGDDASAGEILANCYLRKARITASMGGDLEEARRHLDSAVDVMSRIFDATKRKELEAECRCIEGWLHLKEKDYQKAARTLERTQVWKPNLLNYWYLASTYNELLKSEVSPDLKVDLRSRIRECCRNVKEIDITGRYSEKADRLLSDIYASPSAETKRAG</sequence>
<organism evidence="4">
    <name type="scientific">hydrocarbon metagenome</name>
    <dbReference type="NCBI Taxonomy" id="938273"/>
    <lineage>
        <taxon>unclassified sequences</taxon>
        <taxon>metagenomes</taxon>
        <taxon>ecological metagenomes</taxon>
    </lineage>
</organism>
<keyword evidence="3" id="KW-0472">Membrane</keyword>
<dbReference type="PANTHER" id="PTHR44858">
    <property type="entry name" value="TETRATRICOPEPTIDE REPEAT PROTEIN 6"/>
    <property type="match status" value="1"/>
</dbReference>
<keyword evidence="3" id="KW-1133">Transmembrane helix</keyword>
<comment type="caution">
    <text evidence="4">The sequence shown here is derived from an EMBL/GenBank/DDBJ whole genome shotgun (WGS) entry which is preliminary data.</text>
</comment>
<evidence type="ECO:0000256" key="2">
    <source>
        <dbReference type="ARBA" id="ARBA00022803"/>
    </source>
</evidence>
<dbReference type="SMART" id="SM00028">
    <property type="entry name" value="TPR"/>
    <property type="match status" value="8"/>
</dbReference>
<reference evidence="4" key="1">
    <citation type="journal article" date="2015" name="Proc. Natl. Acad. Sci. U.S.A.">
        <title>Networks of energetic and metabolic interactions define dynamics in microbial communities.</title>
        <authorList>
            <person name="Embree M."/>
            <person name="Liu J.K."/>
            <person name="Al-Bassam M.M."/>
            <person name="Zengler K."/>
        </authorList>
    </citation>
    <scope>NUCLEOTIDE SEQUENCE</scope>
</reference>
<evidence type="ECO:0000313" key="4">
    <source>
        <dbReference type="EMBL" id="KUG19591.1"/>
    </source>
</evidence>
<protein>
    <submittedName>
        <fullName evidence="4">Uncharacterized protein</fullName>
    </submittedName>
</protein>
<feature type="transmembrane region" description="Helical" evidence="3">
    <location>
        <begin position="129"/>
        <end position="148"/>
    </location>
</feature>